<dbReference type="GeneID" id="91095296"/>
<dbReference type="AlphaFoldDB" id="A0AAX4JWD4"/>
<feature type="compositionally biased region" description="Low complexity" evidence="1">
    <location>
        <begin position="50"/>
        <end position="60"/>
    </location>
</feature>
<gene>
    <name evidence="3" type="ORF">L201_004626</name>
</gene>
<dbReference type="EMBL" id="CP144103">
    <property type="protein sequence ID" value="WWC89701.1"/>
    <property type="molecule type" value="Genomic_DNA"/>
</dbReference>
<dbReference type="InterPro" id="IPR036249">
    <property type="entry name" value="Thioredoxin-like_sf"/>
</dbReference>
<dbReference type="PANTHER" id="PTHR45694">
    <property type="entry name" value="GLUTAREDOXIN 2"/>
    <property type="match status" value="1"/>
</dbReference>
<evidence type="ECO:0000259" key="2">
    <source>
        <dbReference type="Pfam" id="PF00462"/>
    </source>
</evidence>
<dbReference type="InterPro" id="IPR014025">
    <property type="entry name" value="Glutaredoxin_subgr"/>
</dbReference>
<dbReference type="RefSeq" id="XP_066076464.1">
    <property type="nucleotide sequence ID" value="XM_066220367.1"/>
</dbReference>
<dbReference type="CDD" id="cd03419">
    <property type="entry name" value="GRX_GRXh_1_2_like"/>
    <property type="match status" value="1"/>
</dbReference>
<feature type="compositionally biased region" description="Acidic residues" evidence="1">
    <location>
        <begin position="504"/>
        <end position="513"/>
    </location>
</feature>
<dbReference type="GO" id="GO:0015038">
    <property type="term" value="F:glutathione disulfide oxidoreductase activity"/>
    <property type="evidence" value="ECO:0007669"/>
    <property type="project" value="TreeGrafter"/>
</dbReference>
<feature type="region of interest" description="Disordered" evidence="1">
    <location>
        <begin position="106"/>
        <end position="125"/>
    </location>
</feature>
<name>A0AAX4JWD4_9TREE</name>
<organism evidence="3 4">
    <name type="scientific">Kwoniella dendrophila CBS 6074</name>
    <dbReference type="NCBI Taxonomy" id="1295534"/>
    <lineage>
        <taxon>Eukaryota</taxon>
        <taxon>Fungi</taxon>
        <taxon>Dikarya</taxon>
        <taxon>Basidiomycota</taxon>
        <taxon>Agaricomycotina</taxon>
        <taxon>Tremellomycetes</taxon>
        <taxon>Tremellales</taxon>
        <taxon>Cryptococcaceae</taxon>
        <taxon>Kwoniella</taxon>
    </lineage>
</organism>
<dbReference type="GO" id="GO:0034599">
    <property type="term" value="P:cellular response to oxidative stress"/>
    <property type="evidence" value="ECO:0007669"/>
    <property type="project" value="TreeGrafter"/>
</dbReference>
<keyword evidence="4" id="KW-1185">Reference proteome</keyword>
<dbReference type="GO" id="GO:0000324">
    <property type="term" value="C:fungal-type vacuole"/>
    <property type="evidence" value="ECO:0007669"/>
    <property type="project" value="TreeGrafter"/>
</dbReference>
<dbReference type="Proteomes" id="UP001355207">
    <property type="component" value="Chromosome 6"/>
</dbReference>
<sequence length="594" mass="66149">MHSRSTSITSSPSASSSSSFSAFSALGFATSSSDSGSSAIAEKIAATGGSSISPPYSPSHSRSHSPKRSISLPSKFKIPFTTTTISSPRLNKSPIIGLGLGGPSSPMISIPGSSTPPSSSNRSTARRISYNLKSRASHHSLPLTIGGLFTLALFIYIKYINNQNGLNEVSRFNNLSRLQLYGRSRFSNEEHSLKQQQEAQKYHKPDYEPDNGISLLLDEDELIAEDDLFWDTYKEAKPKTKEEIEQEKELKKHKEDVIKQDKIQSLRALIWWLAEGGILPNDFKPPTKQHLKKLGGRGFERLLEDIDSGTDSDDDNSEIFDNGWAEFANRRYRVVIFSKTHCPYSKKAKSIFGEYHISPAPFIIELDQRSDMDKIQTLLQRITGRRTVPNVLLDFESIGGSDDVTLLHSEGGLQRKLEDSDLLPFSRRRRPAPVVPVEPVPEVVAEPAEPIVEEQSTIENIPEVIGEAEAEFNEQIKRQIVEEPEQEEILSDTSAELSPTQEEVSAESEEDVLSDASPDNQEEMVSTPIGNLENDILIINNVQPRYQHTEVNTNAQRLVNKRKIAPGTGTLEFTSWDERGSWKNIGNNGFKLKQ</sequence>
<dbReference type="Gene3D" id="3.40.30.10">
    <property type="entry name" value="Glutaredoxin"/>
    <property type="match status" value="1"/>
</dbReference>
<proteinExistence type="predicted"/>
<dbReference type="NCBIfam" id="TIGR02180">
    <property type="entry name" value="GRX_euk"/>
    <property type="match status" value="1"/>
</dbReference>
<dbReference type="Pfam" id="PF00462">
    <property type="entry name" value="Glutaredoxin"/>
    <property type="match status" value="1"/>
</dbReference>
<evidence type="ECO:0000256" key="1">
    <source>
        <dbReference type="SAM" id="MobiDB-lite"/>
    </source>
</evidence>
<dbReference type="GO" id="GO:0005801">
    <property type="term" value="C:cis-Golgi network"/>
    <property type="evidence" value="ECO:0007669"/>
    <property type="project" value="TreeGrafter"/>
</dbReference>
<dbReference type="PRINTS" id="PR00160">
    <property type="entry name" value="GLUTAREDOXIN"/>
</dbReference>
<dbReference type="PANTHER" id="PTHR45694:SF5">
    <property type="entry name" value="GLUTAREDOXIN 2"/>
    <property type="match status" value="1"/>
</dbReference>
<accession>A0AAX4JWD4</accession>
<feature type="region of interest" description="Disordered" evidence="1">
    <location>
        <begin position="48"/>
        <end position="71"/>
    </location>
</feature>
<protein>
    <submittedName>
        <fullName evidence="3">Glutaredoxin</fullName>
    </submittedName>
</protein>
<feature type="compositionally biased region" description="Polar residues" evidence="1">
    <location>
        <begin position="491"/>
        <end position="503"/>
    </location>
</feature>
<evidence type="ECO:0000313" key="3">
    <source>
        <dbReference type="EMBL" id="WWC89701.1"/>
    </source>
</evidence>
<dbReference type="GO" id="GO:0005796">
    <property type="term" value="C:Golgi lumen"/>
    <property type="evidence" value="ECO:0007669"/>
    <property type="project" value="TreeGrafter"/>
</dbReference>
<feature type="region of interest" description="Disordered" evidence="1">
    <location>
        <begin position="483"/>
        <end position="523"/>
    </location>
</feature>
<feature type="domain" description="Glutaredoxin" evidence="2">
    <location>
        <begin position="334"/>
        <end position="394"/>
    </location>
</feature>
<feature type="compositionally biased region" description="Low complexity" evidence="1">
    <location>
        <begin position="106"/>
        <end position="120"/>
    </location>
</feature>
<dbReference type="PROSITE" id="PS51354">
    <property type="entry name" value="GLUTAREDOXIN_2"/>
    <property type="match status" value="1"/>
</dbReference>
<dbReference type="SUPFAM" id="SSF52833">
    <property type="entry name" value="Thioredoxin-like"/>
    <property type="match status" value="1"/>
</dbReference>
<reference evidence="3 4" key="1">
    <citation type="submission" date="2024-01" db="EMBL/GenBank/DDBJ databases">
        <title>Comparative genomics of Cryptococcus and Kwoniella reveals pathogenesis evolution and contrasting modes of karyotype evolution via chromosome fusion or intercentromeric recombination.</title>
        <authorList>
            <person name="Coelho M.A."/>
            <person name="David-Palma M."/>
            <person name="Shea T."/>
            <person name="Bowers K."/>
            <person name="McGinley-Smith S."/>
            <person name="Mohammad A.W."/>
            <person name="Gnirke A."/>
            <person name="Yurkov A.M."/>
            <person name="Nowrousian M."/>
            <person name="Sun S."/>
            <person name="Cuomo C.A."/>
            <person name="Heitman J."/>
        </authorList>
    </citation>
    <scope>NUCLEOTIDE SEQUENCE [LARGE SCALE GENOMIC DNA]</scope>
    <source>
        <strain evidence="3 4">CBS 6074</strain>
    </source>
</reference>
<dbReference type="InterPro" id="IPR002109">
    <property type="entry name" value="Glutaredoxin"/>
</dbReference>
<dbReference type="InterPro" id="IPR011899">
    <property type="entry name" value="Glutaredoxin_euk/vir"/>
</dbReference>
<evidence type="ECO:0000313" key="4">
    <source>
        <dbReference type="Proteomes" id="UP001355207"/>
    </source>
</evidence>